<evidence type="ECO:0000313" key="2">
    <source>
        <dbReference type="EMBL" id="SNT76560.1"/>
    </source>
</evidence>
<proteinExistence type="predicted"/>
<feature type="compositionally biased region" description="Basic and acidic residues" evidence="1">
    <location>
        <begin position="67"/>
        <end position="76"/>
    </location>
</feature>
<gene>
    <name evidence="2" type="ORF">SAMN05444959_1222</name>
</gene>
<protein>
    <submittedName>
        <fullName evidence="2">Uncharacterized protein</fullName>
    </submittedName>
</protein>
<feature type="region of interest" description="Disordered" evidence="1">
    <location>
        <begin position="14"/>
        <end position="88"/>
    </location>
</feature>
<dbReference type="OrthoDB" id="7768481at2"/>
<keyword evidence="3" id="KW-1185">Reference proteome</keyword>
<organism evidence="2 3">
    <name type="scientific">Paracoccus seriniphilus</name>
    <dbReference type="NCBI Taxonomy" id="184748"/>
    <lineage>
        <taxon>Bacteria</taxon>
        <taxon>Pseudomonadati</taxon>
        <taxon>Pseudomonadota</taxon>
        <taxon>Alphaproteobacteria</taxon>
        <taxon>Rhodobacterales</taxon>
        <taxon>Paracoccaceae</taxon>
        <taxon>Paracoccus</taxon>
    </lineage>
</organism>
<dbReference type="EMBL" id="FZQB01000022">
    <property type="protein sequence ID" value="SNT76560.1"/>
    <property type="molecule type" value="Genomic_DNA"/>
</dbReference>
<feature type="compositionally biased region" description="Basic and acidic residues" evidence="1">
    <location>
        <begin position="14"/>
        <end position="58"/>
    </location>
</feature>
<dbReference type="Proteomes" id="UP000198307">
    <property type="component" value="Unassembled WGS sequence"/>
</dbReference>
<sequence length="381" mass="41197">MRFRKAFGFDNNRFDKHFDRHSDSHDSRHEGRRDFFDRRDNDHNDRSHARNDHHDHGRHDHGRKFWHHDDKSDSSHDASAAPAEAPEGADTVTWALEGPKNVTVEITAHADDDGNVVFNYELTGGTADLNGFFVDLDNDGGAISQLGRNNSMTGVDSDGDTLDGFDFAQTIGTTGQCDANTTEGAVVVSMENLGISDLSELADAELGIRVNGTGRLSDGSMKLADTGTFVEGDATDAEEPMSVVLDFPDMEAPISVLTLAFVQQGGVDAGDFDSNGLRIVDLNLEGDMPTDLDVFVEQLVDDLIASDSYLTDDSYLKAVVLGGEGVASDYYLYGGVNANGEEADVMPQGAFIDPVNGMVAPSSLIDDSYTVAMNEDHFVFA</sequence>
<reference evidence="2 3" key="1">
    <citation type="submission" date="2017-07" db="EMBL/GenBank/DDBJ databases">
        <authorList>
            <person name="Sun Z.S."/>
            <person name="Albrecht U."/>
            <person name="Echele G."/>
            <person name="Lee C.C."/>
        </authorList>
    </citation>
    <scope>NUCLEOTIDE SEQUENCE [LARGE SCALE GENOMIC DNA]</scope>
    <source>
        <strain evidence="2 3">DSM 14827</strain>
    </source>
</reference>
<evidence type="ECO:0000313" key="3">
    <source>
        <dbReference type="Proteomes" id="UP000198307"/>
    </source>
</evidence>
<dbReference type="RefSeq" id="WP_089345863.1">
    <property type="nucleotide sequence ID" value="NZ_CP067129.1"/>
</dbReference>
<dbReference type="AlphaFoldDB" id="A0A239Q293"/>
<name>A0A239Q293_9RHOB</name>
<accession>A0A239Q293</accession>
<evidence type="ECO:0000256" key="1">
    <source>
        <dbReference type="SAM" id="MobiDB-lite"/>
    </source>
</evidence>